<feature type="domain" description="FAS1" evidence="2">
    <location>
        <begin position="32"/>
        <end position="154"/>
    </location>
</feature>
<name>A0ABV1RTE5_9BACT</name>
<dbReference type="Pfam" id="PF02469">
    <property type="entry name" value="Fasciclin"/>
    <property type="match status" value="1"/>
</dbReference>
<dbReference type="PANTHER" id="PTHR10900:SF77">
    <property type="entry name" value="FI19380P1"/>
    <property type="match status" value="1"/>
</dbReference>
<evidence type="ECO:0000313" key="3">
    <source>
        <dbReference type="EMBL" id="MER2997456.1"/>
    </source>
</evidence>
<feature type="chain" id="PRO_5045296678" evidence="1">
    <location>
        <begin position="25"/>
        <end position="156"/>
    </location>
</feature>
<evidence type="ECO:0000313" key="4">
    <source>
        <dbReference type="Proteomes" id="UP001476807"/>
    </source>
</evidence>
<dbReference type="Gene3D" id="2.30.180.10">
    <property type="entry name" value="FAS1 domain"/>
    <property type="match status" value="1"/>
</dbReference>
<comment type="caution">
    <text evidence="3">The sequence shown here is derived from an EMBL/GenBank/DDBJ whole genome shotgun (WGS) entry which is preliminary data.</text>
</comment>
<evidence type="ECO:0000259" key="2">
    <source>
        <dbReference type="PROSITE" id="PS50213"/>
    </source>
</evidence>
<feature type="signal peptide" evidence="1">
    <location>
        <begin position="1"/>
        <end position="24"/>
    </location>
</feature>
<dbReference type="InterPro" id="IPR036378">
    <property type="entry name" value="FAS1_dom_sf"/>
</dbReference>
<protein>
    <submittedName>
        <fullName evidence="3">Fasciclin domain-containing protein</fullName>
    </submittedName>
</protein>
<gene>
    <name evidence="3" type="ORF">ABS362_07855</name>
</gene>
<dbReference type="EMBL" id="JBEOKT010000005">
    <property type="protein sequence ID" value="MER2997456.1"/>
    <property type="molecule type" value="Genomic_DNA"/>
</dbReference>
<reference evidence="3 4" key="1">
    <citation type="submission" date="2024-06" db="EMBL/GenBank/DDBJ databases">
        <title>Pontibacter populi HYL7-15.</title>
        <authorList>
            <person name="Kim M.K."/>
        </authorList>
    </citation>
    <scope>NUCLEOTIDE SEQUENCE [LARGE SCALE GENOMIC DNA]</scope>
    <source>
        <strain evidence="3 4">HYL7-15</strain>
    </source>
</reference>
<keyword evidence="4" id="KW-1185">Reference proteome</keyword>
<dbReference type="InterPro" id="IPR000782">
    <property type="entry name" value="FAS1_domain"/>
</dbReference>
<dbReference type="PANTHER" id="PTHR10900">
    <property type="entry name" value="PERIOSTIN-RELATED"/>
    <property type="match status" value="1"/>
</dbReference>
<sequence length="156" mass="16967">MRPSNFLLAFTLFAFLFTNINLQAQTVASAEAARTTMIEYIMKDRPVLVSLLTTAGLVPALSGDSPYTLFAPPESELKALQNEPADRIRMVMAGHIVKGKYTEKDLKDGAKLQALNGETITVCRKKSTLVNGVSITTPDTELKNGVLHIVSSKLTN</sequence>
<proteinExistence type="predicted"/>
<dbReference type="PROSITE" id="PS50213">
    <property type="entry name" value="FAS1"/>
    <property type="match status" value="1"/>
</dbReference>
<dbReference type="SMART" id="SM00554">
    <property type="entry name" value="FAS1"/>
    <property type="match status" value="1"/>
</dbReference>
<dbReference type="SUPFAM" id="SSF82153">
    <property type="entry name" value="FAS1 domain"/>
    <property type="match status" value="1"/>
</dbReference>
<evidence type="ECO:0000256" key="1">
    <source>
        <dbReference type="SAM" id="SignalP"/>
    </source>
</evidence>
<organism evidence="3 4">
    <name type="scientific">Pontibacter populi</name>
    <dbReference type="NCBI Taxonomy" id="890055"/>
    <lineage>
        <taxon>Bacteria</taxon>
        <taxon>Pseudomonadati</taxon>
        <taxon>Bacteroidota</taxon>
        <taxon>Cytophagia</taxon>
        <taxon>Cytophagales</taxon>
        <taxon>Hymenobacteraceae</taxon>
        <taxon>Pontibacter</taxon>
    </lineage>
</organism>
<dbReference type="RefSeq" id="WP_350411850.1">
    <property type="nucleotide sequence ID" value="NZ_JBEOKT010000005.1"/>
</dbReference>
<keyword evidence="1" id="KW-0732">Signal</keyword>
<dbReference type="Proteomes" id="UP001476807">
    <property type="component" value="Unassembled WGS sequence"/>
</dbReference>
<accession>A0ABV1RTE5</accession>
<dbReference type="InterPro" id="IPR050904">
    <property type="entry name" value="Adhesion/Biosynth-related"/>
</dbReference>